<dbReference type="GO" id="GO:0006412">
    <property type="term" value="P:translation"/>
    <property type="evidence" value="ECO:0007669"/>
    <property type="project" value="InterPro"/>
</dbReference>
<keyword evidence="3" id="KW-0687">Ribonucleoprotein</keyword>
<evidence type="ECO:0000259" key="6">
    <source>
        <dbReference type="Pfam" id="PF01778"/>
    </source>
</evidence>
<dbReference type="Pfam" id="PF01778">
    <property type="entry name" value="Ribosomal_L28e"/>
    <property type="match status" value="1"/>
</dbReference>
<evidence type="ECO:0000256" key="3">
    <source>
        <dbReference type="ARBA" id="ARBA00023274"/>
    </source>
</evidence>
<reference evidence="7" key="1">
    <citation type="journal article" date="2008" name="Insect Biochem. Mol. Biol.">
        <title>Comparative sialomics between hard and soft ticks: implications for the evolution of blood-feeding behavior.</title>
        <authorList>
            <person name="Mans B.J."/>
            <person name="Andersen J.F."/>
            <person name="Francischetti I.M."/>
            <person name="Valenzuela J.G."/>
            <person name="Schwan T.G."/>
            <person name="Pham V.M."/>
            <person name="Garfield M.K."/>
            <person name="Hammer C.H."/>
            <person name="Ribeiro J.M."/>
        </authorList>
    </citation>
    <scope>NUCLEOTIDE SEQUENCE</scope>
    <source>
        <strain evidence="7">AM-200</strain>
        <tissue evidence="7">Adult salivary gland</tissue>
    </source>
</reference>
<dbReference type="GO" id="GO:0003735">
    <property type="term" value="F:structural constituent of ribosome"/>
    <property type="evidence" value="ECO:0007669"/>
    <property type="project" value="InterPro"/>
</dbReference>
<accession>Q09JQ7</accession>
<dbReference type="GO" id="GO:0005840">
    <property type="term" value="C:ribosome"/>
    <property type="evidence" value="ECO:0007669"/>
    <property type="project" value="UniProtKB-KW"/>
</dbReference>
<dbReference type="FunFam" id="3.30.390.110:FF:000002">
    <property type="entry name" value="60S ribosomal protein L28"/>
    <property type="match status" value="1"/>
</dbReference>
<evidence type="ECO:0000256" key="4">
    <source>
        <dbReference type="ARBA" id="ARBA00035223"/>
    </source>
</evidence>
<dbReference type="InterPro" id="IPR002672">
    <property type="entry name" value="Ribosomal_eL28"/>
</dbReference>
<dbReference type="PANTHER" id="PTHR10544">
    <property type="entry name" value="60S RIBOSOMAL PROTEIN L28"/>
    <property type="match status" value="1"/>
</dbReference>
<dbReference type="AlphaFoldDB" id="Q09JQ7"/>
<proteinExistence type="evidence at transcript level"/>
<dbReference type="GO" id="GO:1990904">
    <property type="term" value="C:ribonucleoprotein complex"/>
    <property type="evidence" value="ECO:0007669"/>
    <property type="project" value="UniProtKB-KW"/>
</dbReference>
<evidence type="ECO:0000256" key="1">
    <source>
        <dbReference type="ARBA" id="ARBA00007926"/>
    </source>
</evidence>
<dbReference type="InterPro" id="IPR029004">
    <property type="entry name" value="Ribosomal_eL28/Mak16"/>
</dbReference>
<protein>
    <recommendedName>
        <fullName evidence="4">Large ribosomal subunit protein eL28</fullName>
    </recommendedName>
    <alternativeName>
        <fullName evidence="5">60S ribosomal protein L28</fullName>
    </alternativeName>
</protein>
<sequence length="142" mass="16362">MVSRTYRWMVVRNCSSFLVKKRNIKKWFSTDPLNPKGVYANRFAGTIKKRALTVEPHSSGKGVTFVYLAHKGATKPAKRLKRVQLVKGPRRTMVSIRNWIKGMGYYRRDLRRVCQRRASAILKSQRAIVPKKKTARGAKKAD</sequence>
<dbReference type="EMBL" id="DQ886789">
    <property type="protein sequence ID" value="ABI52706.1"/>
    <property type="molecule type" value="mRNA"/>
</dbReference>
<name>Q09JQ7_ARGMO</name>
<evidence type="ECO:0000256" key="2">
    <source>
        <dbReference type="ARBA" id="ARBA00022980"/>
    </source>
</evidence>
<keyword evidence="2 7" id="KW-0689">Ribosomal protein</keyword>
<feature type="domain" description="Ribosomal eL28/Mak16" evidence="6">
    <location>
        <begin position="8"/>
        <end position="124"/>
    </location>
</feature>
<organism evidence="7">
    <name type="scientific">Argas monolakensis</name>
    <name type="common">Mono lake bird tick</name>
    <dbReference type="NCBI Taxonomy" id="34602"/>
    <lineage>
        <taxon>Eukaryota</taxon>
        <taxon>Metazoa</taxon>
        <taxon>Ecdysozoa</taxon>
        <taxon>Arthropoda</taxon>
        <taxon>Chelicerata</taxon>
        <taxon>Arachnida</taxon>
        <taxon>Acari</taxon>
        <taxon>Parasitiformes</taxon>
        <taxon>Ixodida</taxon>
        <taxon>Ixodoidea</taxon>
        <taxon>Argasidae</taxon>
        <taxon>Argasinae</taxon>
        <taxon>Argas</taxon>
    </lineage>
</organism>
<dbReference type="Gene3D" id="3.30.390.110">
    <property type="match status" value="1"/>
</dbReference>
<evidence type="ECO:0000313" key="7">
    <source>
        <dbReference type="EMBL" id="ABI52706.1"/>
    </source>
</evidence>
<comment type="similarity">
    <text evidence="1">Belongs to the eukaryotic ribosomal protein eL28 family.</text>
</comment>
<evidence type="ECO:0000256" key="5">
    <source>
        <dbReference type="ARBA" id="ARBA00035330"/>
    </source>
</evidence>